<reference evidence="2" key="1">
    <citation type="submission" date="2021-01" db="EMBL/GenBank/DDBJ databases">
        <authorList>
            <person name="Corre E."/>
            <person name="Pelletier E."/>
            <person name="Niang G."/>
            <person name="Scheremetjew M."/>
            <person name="Finn R."/>
            <person name="Kale V."/>
            <person name="Holt S."/>
            <person name="Cochrane G."/>
            <person name="Meng A."/>
            <person name="Brown T."/>
            <person name="Cohen L."/>
        </authorList>
    </citation>
    <scope>NUCLEOTIDE SEQUENCE</scope>
    <source>
        <strain evidence="2">CCMP1320</strain>
    </source>
</reference>
<protein>
    <submittedName>
        <fullName evidence="2">Uncharacterized protein</fullName>
    </submittedName>
</protein>
<dbReference type="AlphaFoldDB" id="A0A7S3R6A5"/>
<organism evidence="2">
    <name type="scientific">Dunaliella tertiolecta</name>
    <name type="common">Green alga</name>
    <dbReference type="NCBI Taxonomy" id="3047"/>
    <lineage>
        <taxon>Eukaryota</taxon>
        <taxon>Viridiplantae</taxon>
        <taxon>Chlorophyta</taxon>
        <taxon>core chlorophytes</taxon>
        <taxon>Chlorophyceae</taxon>
        <taxon>CS clade</taxon>
        <taxon>Chlamydomonadales</taxon>
        <taxon>Dunaliellaceae</taxon>
        <taxon>Dunaliella</taxon>
    </lineage>
</organism>
<gene>
    <name evidence="2" type="ORF">DTER00134_LOCUS18922</name>
</gene>
<feature type="compositionally biased region" description="Basic and acidic residues" evidence="1">
    <location>
        <begin position="225"/>
        <end position="234"/>
    </location>
</feature>
<proteinExistence type="predicted"/>
<dbReference type="EMBL" id="HBIP01031130">
    <property type="protein sequence ID" value="CAE0503849.1"/>
    <property type="molecule type" value="Transcribed_RNA"/>
</dbReference>
<evidence type="ECO:0000313" key="2">
    <source>
        <dbReference type="EMBL" id="CAE0503849.1"/>
    </source>
</evidence>
<evidence type="ECO:0000256" key="1">
    <source>
        <dbReference type="SAM" id="MobiDB-lite"/>
    </source>
</evidence>
<accession>A0A7S3R6A5</accession>
<feature type="compositionally biased region" description="Polar residues" evidence="1">
    <location>
        <begin position="155"/>
        <end position="169"/>
    </location>
</feature>
<feature type="compositionally biased region" description="Basic residues" evidence="1">
    <location>
        <begin position="235"/>
        <end position="246"/>
    </location>
</feature>
<name>A0A7S3R6A5_DUNTE</name>
<sequence length="246" mass="26941">MEGYQYPMELSERWTRGAGSGGLGQSGHKNAYRHGVLISNYVEDGAKVDFASSGKHLLGFGEPFRATSTHAADYNPEGKTGDDLLIISQRQDQQLSKKGLPGDFLTRHGNFAGPRENFFATINQLTYGPKQHGDPRVDTFIWTGQNHHDAGVPLSATSTSGMDLSTTKRQQWHEEAESNPYATSTRSALHSAAVPAAEHPSKTQTLPPVADSGHLSQVGRKPKGQHADELDKNYRRTGLRGNWHKP</sequence>
<feature type="region of interest" description="Disordered" evidence="1">
    <location>
        <begin position="151"/>
        <end position="246"/>
    </location>
</feature>